<protein>
    <submittedName>
        <fullName evidence="6">DNA-binding transcriptional regulator, AcrR family</fullName>
    </submittedName>
</protein>
<dbReference type="PROSITE" id="PS50977">
    <property type="entry name" value="HTH_TETR_2"/>
    <property type="match status" value="1"/>
</dbReference>
<reference evidence="7" key="1">
    <citation type="submission" date="2017-06" db="EMBL/GenBank/DDBJ databases">
        <authorList>
            <person name="Varghese N."/>
            <person name="Submissions S."/>
        </authorList>
    </citation>
    <scope>NUCLEOTIDE SEQUENCE [LARGE SCALE GENOMIC DNA]</scope>
    <source>
        <strain evidence="7">JCM 23211</strain>
    </source>
</reference>
<dbReference type="GO" id="GO:0003700">
    <property type="term" value="F:DNA-binding transcription factor activity"/>
    <property type="evidence" value="ECO:0007669"/>
    <property type="project" value="TreeGrafter"/>
</dbReference>
<dbReference type="RefSeq" id="WP_089247180.1">
    <property type="nucleotide sequence ID" value="NZ_FZOW01000007.1"/>
</dbReference>
<dbReference type="Pfam" id="PF17754">
    <property type="entry name" value="TetR_C_14"/>
    <property type="match status" value="1"/>
</dbReference>
<proteinExistence type="predicted"/>
<evidence type="ECO:0000256" key="3">
    <source>
        <dbReference type="ARBA" id="ARBA00023163"/>
    </source>
</evidence>
<dbReference type="PANTHER" id="PTHR30055:SF238">
    <property type="entry name" value="MYCOFACTOCIN BIOSYNTHESIS TRANSCRIPTIONAL REGULATOR MFTR-RELATED"/>
    <property type="match status" value="1"/>
</dbReference>
<dbReference type="InterPro" id="IPR041347">
    <property type="entry name" value="MftR_C"/>
</dbReference>
<dbReference type="SUPFAM" id="SSF46689">
    <property type="entry name" value="Homeodomain-like"/>
    <property type="match status" value="1"/>
</dbReference>
<dbReference type="Pfam" id="PF00440">
    <property type="entry name" value="TetR_N"/>
    <property type="match status" value="1"/>
</dbReference>
<evidence type="ECO:0000256" key="4">
    <source>
        <dbReference type="PROSITE-ProRule" id="PRU00335"/>
    </source>
</evidence>
<keyword evidence="1" id="KW-0805">Transcription regulation</keyword>
<dbReference type="GO" id="GO:0000976">
    <property type="term" value="F:transcription cis-regulatory region binding"/>
    <property type="evidence" value="ECO:0007669"/>
    <property type="project" value="TreeGrafter"/>
</dbReference>
<dbReference type="Gene3D" id="1.10.357.10">
    <property type="entry name" value="Tetracycline Repressor, domain 2"/>
    <property type="match status" value="1"/>
</dbReference>
<evidence type="ECO:0000256" key="1">
    <source>
        <dbReference type="ARBA" id="ARBA00023015"/>
    </source>
</evidence>
<dbReference type="Gene3D" id="1.10.10.60">
    <property type="entry name" value="Homeodomain-like"/>
    <property type="match status" value="1"/>
</dbReference>
<evidence type="ECO:0000256" key="2">
    <source>
        <dbReference type="ARBA" id="ARBA00023125"/>
    </source>
</evidence>
<dbReference type="Proteomes" id="UP000198327">
    <property type="component" value="Unassembled WGS sequence"/>
</dbReference>
<accession>A0A239IUY8</accession>
<dbReference type="InterPro" id="IPR001647">
    <property type="entry name" value="HTH_TetR"/>
</dbReference>
<name>A0A239IUY8_9NOCA</name>
<keyword evidence="2 4" id="KW-0238">DNA-binding</keyword>
<dbReference type="InterPro" id="IPR050109">
    <property type="entry name" value="HTH-type_TetR-like_transc_reg"/>
</dbReference>
<gene>
    <name evidence="6" type="ORF">SAMN05421642_107224</name>
</gene>
<keyword evidence="3" id="KW-0804">Transcription</keyword>
<feature type="DNA-binding region" description="H-T-H motif" evidence="4">
    <location>
        <begin position="32"/>
        <end position="51"/>
    </location>
</feature>
<dbReference type="PANTHER" id="PTHR30055">
    <property type="entry name" value="HTH-TYPE TRANSCRIPTIONAL REGULATOR RUTR"/>
    <property type="match status" value="1"/>
</dbReference>
<keyword evidence="7" id="KW-1185">Reference proteome</keyword>
<sequence>MGLREVHAAQTRELILDAAFSLFLDRGYEKTTMEDIAAKAEVGTTTLYRYYPSKDLLVIGPLEFNGQMAEELRARPADEPLDLALGHAVRALLVAPRAGTDRIAQIEKVMLTTPSLQTRLLEQYVAERRLLGEAIAERLGRSPDDLYCRAAARMASMVLELVGEKGTLSDIGDSDAAAARAVEDLKTVTQQLVSNPPPFPRL</sequence>
<dbReference type="PRINTS" id="PR00455">
    <property type="entry name" value="HTHTETR"/>
</dbReference>
<dbReference type="AlphaFoldDB" id="A0A239IUY8"/>
<evidence type="ECO:0000313" key="6">
    <source>
        <dbReference type="EMBL" id="SNS97038.1"/>
    </source>
</evidence>
<dbReference type="OrthoDB" id="4823039at2"/>
<feature type="domain" description="HTH tetR-type" evidence="5">
    <location>
        <begin position="9"/>
        <end position="69"/>
    </location>
</feature>
<dbReference type="InterPro" id="IPR009057">
    <property type="entry name" value="Homeodomain-like_sf"/>
</dbReference>
<dbReference type="EMBL" id="FZOW01000007">
    <property type="protein sequence ID" value="SNS97038.1"/>
    <property type="molecule type" value="Genomic_DNA"/>
</dbReference>
<evidence type="ECO:0000259" key="5">
    <source>
        <dbReference type="PROSITE" id="PS50977"/>
    </source>
</evidence>
<evidence type="ECO:0000313" key="7">
    <source>
        <dbReference type="Proteomes" id="UP000198327"/>
    </source>
</evidence>
<organism evidence="6 7">
    <name type="scientific">Rhodococcoides kyotonense</name>
    <dbReference type="NCBI Taxonomy" id="398843"/>
    <lineage>
        <taxon>Bacteria</taxon>
        <taxon>Bacillati</taxon>
        <taxon>Actinomycetota</taxon>
        <taxon>Actinomycetes</taxon>
        <taxon>Mycobacteriales</taxon>
        <taxon>Nocardiaceae</taxon>
        <taxon>Rhodococcoides</taxon>
    </lineage>
</organism>